<dbReference type="PANTHER" id="PTHR47939:SF5">
    <property type="entry name" value="PENTACOTRIPEPTIDE-REPEAT REGION OF PRORP DOMAIN-CONTAINING PROTEIN"/>
    <property type="match status" value="1"/>
</dbReference>
<accession>A0ABP1GGZ8</accession>
<dbReference type="InterPro" id="IPR050667">
    <property type="entry name" value="PPR-containing_protein"/>
</dbReference>
<dbReference type="InterPro" id="IPR011990">
    <property type="entry name" value="TPR-like_helical_dom_sf"/>
</dbReference>
<organism evidence="3 4">
    <name type="scientific">Coccomyxa viridis</name>
    <dbReference type="NCBI Taxonomy" id="1274662"/>
    <lineage>
        <taxon>Eukaryota</taxon>
        <taxon>Viridiplantae</taxon>
        <taxon>Chlorophyta</taxon>
        <taxon>core chlorophytes</taxon>
        <taxon>Trebouxiophyceae</taxon>
        <taxon>Trebouxiophyceae incertae sedis</taxon>
        <taxon>Coccomyxaceae</taxon>
        <taxon>Coccomyxa</taxon>
    </lineage>
</organism>
<keyword evidence="4" id="KW-1185">Reference proteome</keyword>
<name>A0ABP1GGZ8_9CHLO</name>
<proteinExistence type="predicted"/>
<evidence type="ECO:0000313" key="3">
    <source>
        <dbReference type="EMBL" id="CAL5229523.1"/>
    </source>
</evidence>
<dbReference type="PROSITE" id="PS51375">
    <property type="entry name" value="PPR"/>
    <property type="match status" value="1"/>
</dbReference>
<gene>
    <name evidence="3" type="primary">g12863</name>
    <name evidence="3" type="ORF">VP750_LOCUS11429</name>
</gene>
<dbReference type="InterPro" id="IPR002885">
    <property type="entry name" value="PPR_rpt"/>
</dbReference>
<dbReference type="Pfam" id="PF13812">
    <property type="entry name" value="PPR_3"/>
    <property type="match status" value="1"/>
</dbReference>
<dbReference type="Pfam" id="PF01535">
    <property type="entry name" value="PPR"/>
    <property type="match status" value="1"/>
</dbReference>
<evidence type="ECO:0000313" key="4">
    <source>
        <dbReference type="Proteomes" id="UP001497392"/>
    </source>
</evidence>
<protein>
    <submittedName>
        <fullName evidence="3">G12863 protein</fullName>
    </submittedName>
</protein>
<comment type="caution">
    <text evidence="3">The sequence shown here is derived from an EMBL/GenBank/DDBJ whole genome shotgun (WGS) entry which is preliminary data.</text>
</comment>
<reference evidence="3 4" key="1">
    <citation type="submission" date="2024-06" db="EMBL/GenBank/DDBJ databases">
        <authorList>
            <person name="Kraege A."/>
            <person name="Thomma B."/>
        </authorList>
    </citation>
    <scope>NUCLEOTIDE SEQUENCE [LARGE SCALE GENOMIC DNA]</scope>
</reference>
<dbReference type="PANTHER" id="PTHR47939">
    <property type="entry name" value="MEMBRANE-ASSOCIATED SALT-INDUCIBLE PROTEIN-LIKE"/>
    <property type="match status" value="1"/>
</dbReference>
<dbReference type="Proteomes" id="UP001497392">
    <property type="component" value="Unassembled WGS sequence"/>
</dbReference>
<evidence type="ECO:0000256" key="1">
    <source>
        <dbReference type="ARBA" id="ARBA00022737"/>
    </source>
</evidence>
<dbReference type="NCBIfam" id="TIGR00756">
    <property type="entry name" value="PPR"/>
    <property type="match status" value="1"/>
</dbReference>
<dbReference type="Gene3D" id="1.25.40.10">
    <property type="entry name" value="Tetratricopeptide repeat domain"/>
    <property type="match status" value="1"/>
</dbReference>
<dbReference type="EMBL" id="CAXHTA020000020">
    <property type="protein sequence ID" value="CAL5229523.1"/>
    <property type="molecule type" value="Genomic_DNA"/>
</dbReference>
<sequence length="208" mass="23513">MDFAVELLWKMRQRGINCNRHTYSCLMNICINDNDLNLALNVFQKLQKPGPSTTIVFACNLRKQPLQAPEVYKKMCMRRLEPTDTTYTALISAYAKADRVEDALAAYKIMLSSPYNLPIMCTPHAAMSAVLNKVMETRDRPDAELYMAIIEGPWQTRSQPQRLRALRRFNVALQGNVHGLAASISGGETALEVRCVAKLQPERRILAL</sequence>
<feature type="repeat" description="PPR" evidence="2">
    <location>
        <begin position="83"/>
        <end position="117"/>
    </location>
</feature>
<keyword evidence="1" id="KW-0677">Repeat</keyword>
<evidence type="ECO:0000256" key="2">
    <source>
        <dbReference type="PROSITE-ProRule" id="PRU00708"/>
    </source>
</evidence>